<organism evidence="1 2">
    <name type="scientific">Halomonas nitroreducens</name>
    <dbReference type="NCBI Taxonomy" id="447425"/>
    <lineage>
        <taxon>Bacteria</taxon>
        <taxon>Pseudomonadati</taxon>
        <taxon>Pseudomonadota</taxon>
        <taxon>Gammaproteobacteria</taxon>
        <taxon>Oceanospirillales</taxon>
        <taxon>Halomonadaceae</taxon>
        <taxon>Halomonas</taxon>
    </lineage>
</organism>
<dbReference type="RefSeq" id="WP_126480341.1">
    <property type="nucleotide sequence ID" value="NZ_RXNS01000001.1"/>
</dbReference>
<dbReference type="OrthoDB" id="5778696at2"/>
<protein>
    <submittedName>
        <fullName evidence="1">DUF945 family protein</fullName>
    </submittedName>
</protein>
<comment type="caution">
    <text evidence="1">The sequence shown here is derived from an EMBL/GenBank/DDBJ whole genome shotgun (WGS) entry which is preliminary data.</text>
</comment>
<sequence length="414" mass="45543">MRKERLIAPVLAVVALAWAVAQTVAGLLFERELARAVEDLQARGELSIRRSDVERGWLASRGVLHLSPLFGDAWHVDVVYRARHGVLGTRLDGTLAPHMASAGETLFGAVEASPPRWEARYHVLSGTFDGALALSPLVFHQQGRTLALQGTRISFQGGFGDWRLRARLASLRLDDGEAQLQAGPVTLESRYAYTEGAYHFTQQDLLKIEGLRWRSPELVLAGDEIMLHSKTVLDERELRIRSKLTLGELHSADQVLLTGGVTAELSRIDADALRDLLDGLRREAARGSTDASGREVLADLAPSLRGLLADSPRLDLLEANLDSPMLGLALNGEGTLIFDARDLTALDPLALDSPAERAEWRARLDGDFLWRQVPPVVALWLGLPLDTRELQIDVVRGELRLNGRPLPPVLERLL</sequence>
<reference evidence="1 2" key="1">
    <citation type="submission" date="2018-12" db="EMBL/GenBank/DDBJ databases">
        <authorList>
            <person name="Yu L."/>
        </authorList>
    </citation>
    <scope>NUCLEOTIDE SEQUENCE [LARGE SCALE GENOMIC DNA]</scope>
    <source>
        <strain evidence="1 2">11S</strain>
    </source>
</reference>
<dbReference type="AlphaFoldDB" id="A0A431V943"/>
<dbReference type="Pfam" id="PF06097">
    <property type="entry name" value="DUF945"/>
    <property type="match status" value="1"/>
</dbReference>
<keyword evidence="2" id="KW-1185">Reference proteome</keyword>
<dbReference type="InterPro" id="IPR010352">
    <property type="entry name" value="DUF945"/>
</dbReference>
<proteinExistence type="predicted"/>
<dbReference type="Proteomes" id="UP000267400">
    <property type="component" value="Unassembled WGS sequence"/>
</dbReference>
<evidence type="ECO:0000313" key="2">
    <source>
        <dbReference type="Proteomes" id="UP000267400"/>
    </source>
</evidence>
<accession>A0A431V943</accession>
<gene>
    <name evidence="1" type="ORF">EKG36_01695</name>
</gene>
<evidence type="ECO:0000313" key="1">
    <source>
        <dbReference type="EMBL" id="RTR07188.1"/>
    </source>
</evidence>
<name>A0A431V943_9GAMM</name>
<dbReference type="EMBL" id="RXNS01000001">
    <property type="protein sequence ID" value="RTR07188.1"/>
    <property type="molecule type" value="Genomic_DNA"/>
</dbReference>